<feature type="binding site" evidence="7">
    <location>
        <begin position="75"/>
        <end position="77"/>
    </location>
    <ligand>
        <name>FMN</name>
        <dbReference type="ChEBI" id="CHEBI:58210"/>
    </ligand>
</feature>
<feature type="binding site" evidence="7">
    <location>
        <position position="238"/>
    </location>
    <ligand>
        <name>FMN</name>
        <dbReference type="ChEBI" id="CHEBI:58210"/>
    </ligand>
</feature>
<name>A0A6I6DU86_9MICO</name>
<comment type="cofactor">
    <cofactor evidence="1">
        <name>FMN</name>
        <dbReference type="ChEBI" id="CHEBI:58210"/>
    </cofactor>
</comment>
<organism evidence="9 10">
    <name type="scientific">Microbacterium oryzae</name>
    <dbReference type="NCBI Taxonomy" id="743009"/>
    <lineage>
        <taxon>Bacteria</taxon>
        <taxon>Bacillati</taxon>
        <taxon>Actinomycetota</taxon>
        <taxon>Actinomycetes</taxon>
        <taxon>Micrococcales</taxon>
        <taxon>Microbacteriaceae</taxon>
        <taxon>Microbacterium</taxon>
    </lineage>
</organism>
<evidence type="ECO:0000313" key="10">
    <source>
        <dbReference type="Proteomes" id="UP000422989"/>
    </source>
</evidence>
<dbReference type="InterPro" id="IPR013785">
    <property type="entry name" value="Aldolase_TIM"/>
</dbReference>
<dbReference type="InterPro" id="IPR012133">
    <property type="entry name" value="Alpha-hydoxy_acid_DH_FMN"/>
</dbReference>
<gene>
    <name evidence="9" type="ORF">D7D94_08515</name>
</gene>
<dbReference type="GO" id="GO:0010181">
    <property type="term" value="F:FMN binding"/>
    <property type="evidence" value="ECO:0007669"/>
    <property type="project" value="InterPro"/>
</dbReference>
<dbReference type="EMBL" id="CP032550">
    <property type="protein sequence ID" value="QGU27706.1"/>
    <property type="molecule type" value="Genomic_DNA"/>
</dbReference>
<evidence type="ECO:0000256" key="5">
    <source>
        <dbReference type="ARBA" id="ARBA00024042"/>
    </source>
</evidence>
<protein>
    <submittedName>
        <fullName evidence="9">Alpha-hydroxy-acid oxidizing enzyme</fullName>
    </submittedName>
</protein>
<feature type="binding site" evidence="7">
    <location>
        <begin position="271"/>
        <end position="275"/>
    </location>
    <ligand>
        <name>FMN</name>
        <dbReference type="ChEBI" id="CHEBI:58210"/>
    </ligand>
</feature>
<evidence type="ECO:0000259" key="8">
    <source>
        <dbReference type="PROSITE" id="PS51349"/>
    </source>
</evidence>
<feature type="binding site" evidence="7">
    <location>
        <position position="243"/>
    </location>
    <ligand>
        <name>glyoxylate</name>
        <dbReference type="ChEBI" id="CHEBI:36655"/>
    </ligand>
</feature>
<evidence type="ECO:0000313" key="9">
    <source>
        <dbReference type="EMBL" id="QGU27706.1"/>
    </source>
</evidence>
<dbReference type="PROSITE" id="PS51349">
    <property type="entry name" value="FMN_HYDROXY_ACID_DH_2"/>
    <property type="match status" value="1"/>
</dbReference>
<dbReference type="RefSeq" id="WP_156242207.1">
    <property type="nucleotide sequence ID" value="NZ_BAAAZL010000004.1"/>
</dbReference>
<keyword evidence="4" id="KW-0560">Oxidoreductase</keyword>
<feature type="binding site" evidence="7">
    <location>
        <position position="126"/>
    </location>
    <ligand>
        <name>glyoxylate</name>
        <dbReference type="ChEBI" id="CHEBI:36655"/>
    </ligand>
</feature>
<dbReference type="AlphaFoldDB" id="A0A6I6DU86"/>
<evidence type="ECO:0000256" key="7">
    <source>
        <dbReference type="PIRSR" id="PIRSR000138-2"/>
    </source>
</evidence>
<dbReference type="PANTHER" id="PTHR10578">
    <property type="entry name" value="S -2-HYDROXY-ACID OXIDASE-RELATED"/>
    <property type="match status" value="1"/>
</dbReference>
<dbReference type="SUPFAM" id="SSF51395">
    <property type="entry name" value="FMN-linked oxidoreductases"/>
    <property type="match status" value="1"/>
</dbReference>
<evidence type="ECO:0000256" key="1">
    <source>
        <dbReference type="ARBA" id="ARBA00001917"/>
    </source>
</evidence>
<dbReference type="GO" id="GO:0016491">
    <property type="term" value="F:oxidoreductase activity"/>
    <property type="evidence" value="ECO:0007669"/>
    <property type="project" value="UniProtKB-KW"/>
</dbReference>
<reference evidence="9 10" key="1">
    <citation type="submission" date="2018-09" db="EMBL/GenBank/DDBJ databases">
        <title>Whole genome sequencing of Microbacterium oryzae strain MB-10T.</title>
        <authorList>
            <person name="Das S.K."/>
        </authorList>
    </citation>
    <scope>NUCLEOTIDE SEQUENCE [LARGE SCALE GENOMIC DNA]</scope>
    <source>
        <strain evidence="9 10">MB-10</strain>
    </source>
</reference>
<evidence type="ECO:0000256" key="4">
    <source>
        <dbReference type="ARBA" id="ARBA00023002"/>
    </source>
</evidence>
<keyword evidence="3 7" id="KW-0288">FMN</keyword>
<feature type="active site" description="Proton acceptor" evidence="6">
    <location>
        <position position="240"/>
    </location>
</feature>
<feature type="binding site" evidence="7">
    <location>
        <position position="124"/>
    </location>
    <ligand>
        <name>FMN</name>
        <dbReference type="ChEBI" id="CHEBI:58210"/>
    </ligand>
</feature>
<accession>A0A6I6DU86</accession>
<dbReference type="KEGG" id="moj:D7D94_08515"/>
<proteinExistence type="inferred from homology"/>
<evidence type="ECO:0000256" key="6">
    <source>
        <dbReference type="PIRSR" id="PIRSR000138-1"/>
    </source>
</evidence>
<dbReference type="Proteomes" id="UP000422989">
    <property type="component" value="Chromosome"/>
</dbReference>
<dbReference type="PIRSF" id="PIRSF000138">
    <property type="entry name" value="Al-hdrx_acd_dh"/>
    <property type="match status" value="1"/>
</dbReference>
<feature type="binding site" evidence="7">
    <location>
        <position position="152"/>
    </location>
    <ligand>
        <name>FMN</name>
        <dbReference type="ChEBI" id="CHEBI:58210"/>
    </ligand>
</feature>
<sequence length="345" mass="36071">MSRGEVARLRERARERLPAHVFEYVRATADGSDEAEAARWDEVRFRPVSLRGALEVDTRTTVLGTRIAHPVMVAPMAQQVAAHLDGEVETARAAAASGTLLGVSTNTAIPFARIAEQGAPWWFQTYVLPERDLTYVLAERAAAAGASAILLTVELTALRVPPHVEPTSWPDGPARARLVNLTPEERARVAGRPAIGPGLEEIARLRDATGLPVVVKGVLRGDDARRAVDAGAAGIVVSTHGHRRLAGSIAAVDALAEVVEAVAGEAEVYADSGIREARHVLAALALGARAIFVGRPAWWALAAGGGDGVRALLDGMTGDLRLALAQAGVGTASDALAARLAVPPS</sequence>
<comment type="similarity">
    <text evidence="5">Belongs to the FMN-dependent alpha-hydroxy acid dehydrogenase family.</text>
</comment>
<dbReference type="InterPro" id="IPR000262">
    <property type="entry name" value="FMN-dep_DH"/>
</dbReference>
<dbReference type="OrthoDB" id="9770452at2"/>
<keyword evidence="2 7" id="KW-0285">Flavoprotein</keyword>
<evidence type="ECO:0000256" key="2">
    <source>
        <dbReference type="ARBA" id="ARBA00022630"/>
    </source>
</evidence>
<feature type="domain" description="FMN hydroxy acid dehydrogenase" evidence="8">
    <location>
        <begin position="1"/>
        <end position="345"/>
    </location>
</feature>
<feature type="binding site" evidence="7">
    <location>
        <position position="24"/>
    </location>
    <ligand>
        <name>glyoxylate</name>
        <dbReference type="ChEBI" id="CHEBI:36655"/>
    </ligand>
</feature>
<feature type="binding site" evidence="7">
    <location>
        <position position="104"/>
    </location>
    <ligand>
        <name>FMN</name>
        <dbReference type="ChEBI" id="CHEBI:58210"/>
    </ligand>
</feature>
<feature type="binding site" evidence="7">
    <location>
        <position position="216"/>
    </location>
    <ligand>
        <name>FMN</name>
        <dbReference type="ChEBI" id="CHEBI:58210"/>
    </ligand>
</feature>
<keyword evidence="10" id="KW-1185">Reference proteome</keyword>
<feature type="binding site" evidence="7">
    <location>
        <begin position="294"/>
        <end position="295"/>
    </location>
    <ligand>
        <name>FMN</name>
        <dbReference type="ChEBI" id="CHEBI:58210"/>
    </ligand>
</feature>
<feature type="binding site" evidence="7">
    <location>
        <position position="240"/>
    </location>
    <ligand>
        <name>glyoxylate</name>
        <dbReference type="ChEBI" id="CHEBI:36655"/>
    </ligand>
</feature>
<dbReference type="PANTHER" id="PTHR10578:SF107">
    <property type="entry name" value="2-HYDROXYACID OXIDASE 1"/>
    <property type="match status" value="1"/>
</dbReference>
<dbReference type="InterPro" id="IPR037396">
    <property type="entry name" value="FMN_HAD"/>
</dbReference>
<dbReference type="Pfam" id="PF01070">
    <property type="entry name" value="FMN_dh"/>
    <property type="match status" value="1"/>
</dbReference>
<dbReference type="Gene3D" id="3.20.20.70">
    <property type="entry name" value="Aldolase class I"/>
    <property type="match status" value="1"/>
</dbReference>
<evidence type="ECO:0000256" key="3">
    <source>
        <dbReference type="ARBA" id="ARBA00022643"/>
    </source>
</evidence>